<dbReference type="Pfam" id="PF00583">
    <property type="entry name" value="Acetyltransf_1"/>
    <property type="match status" value="1"/>
</dbReference>
<dbReference type="Gene3D" id="3.30.1490.20">
    <property type="entry name" value="ATP-grasp fold, A domain"/>
    <property type="match status" value="1"/>
</dbReference>
<dbReference type="Gene3D" id="3.30.470.20">
    <property type="entry name" value="ATP-grasp fold, B domain"/>
    <property type="match status" value="1"/>
</dbReference>
<dbReference type="GO" id="GO:0016747">
    <property type="term" value="F:acyltransferase activity, transferring groups other than amino-acyl groups"/>
    <property type="evidence" value="ECO:0007669"/>
    <property type="project" value="InterPro"/>
</dbReference>
<protein>
    <submittedName>
        <fullName evidence="2">Acyl-CoA synthetase (NDP forming)</fullName>
    </submittedName>
</protein>
<proteinExistence type="predicted"/>
<dbReference type="SMART" id="SM00881">
    <property type="entry name" value="CoA_binding"/>
    <property type="match status" value="1"/>
</dbReference>
<dbReference type="RefSeq" id="WP_133906580.1">
    <property type="nucleotide sequence ID" value="NZ_SOCP01000014.1"/>
</dbReference>
<dbReference type="SUPFAM" id="SSF51735">
    <property type="entry name" value="NAD(P)-binding Rossmann-fold domains"/>
    <property type="match status" value="1"/>
</dbReference>
<dbReference type="InterPro" id="IPR032875">
    <property type="entry name" value="Succ_CoA_lig_flav_dom"/>
</dbReference>
<dbReference type="InterPro" id="IPR003781">
    <property type="entry name" value="CoA-bd"/>
</dbReference>
<evidence type="ECO:0000313" key="3">
    <source>
        <dbReference type="Proteomes" id="UP000294927"/>
    </source>
</evidence>
<dbReference type="InterPro" id="IPR036291">
    <property type="entry name" value="NAD(P)-bd_dom_sf"/>
</dbReference>
<dbReference type="Gene3D" id="3.40.50.720">
    <property type="entry name" value="NAD(P)-binding Rossmann-like Domain"/>
    <property type="match status" value="1"/>
</dbReference>
<evidence type="ECO:0000313" key="2">
    <source>
        <dbReference type="EMBL" id="TDV44109.1"/>
    </source>
</evidence>
<reference evidence="2 3" key="1">
    <citation type="submission" date="2019-03" db="EMBL/GenBank/DDBJ databases">
        <title>Genomic Encyclopedia of Archaeal and Bacterial Type Strains, Phase II (KMG-II): from individual species to whole genera.</title>
        <authorList>
            <person name="Goeker M."/>
        </authorList>
    </citation>
    <scope>NUCLEOTIDE SEQUENCE [LARGE SCALE GENOMIC DNA]</scope>
    <source>
        <strain evidence="2 3">DSM 45499</strain>
    </source>
</reference>
<dbReference type="Pfam" id="PF13380">
    <property type="entry name" value="CoA_binding_2"/>
    <property type="match status" value="1"/>
</dbReference>
<dbReference type="PANTHER" id="PTHR42793:SF1">
    <property type="entry name" value="PEPTIDYL-LYSINE N-ACETYLTRANSFERASE PATZ"/>
    <property type="match status" value="1"/>
</dbReference>
<dbReference type="Pfam" id="PF13549">
    <property type="entry name" value="ATP-grasp_5"/>
    <property type="match status" value="1"/>
</dbReference>
<dbReference type="CDD" id="cd04301">
    <property type="entry name" value="NAT_SF"/>
    <property type="match status" value="1"/>
</dbReference>
<name>A0A4R7V436_9PSEU</name>
<dbReference type="SUPFAM" id="SSF52210">
    <property type="entry name" value="Succinyl-CoA synthetase domains"/>
    <property type="match status" value="2"/>
</dbReference>
<dbReference type="Gene3D" id="3.40.50.261">
    <property type="entry name" value="Succinyl-CoA synthetase domains"/>
    <property type="match status" value="2"/>
</dbReference>
<sequence>MSAAIDAGGVRALLADGRVVVVRDIVPTDADAVLSLHERLSDRDRYLRFFGSGTWVLHTITDRITRAPDGRHAAVGAWLGGTLAGLAHYEAPSGGPTAEVALVVDGTVQAHGLGTLLLEHLRSEARRHGVTRFVAEVLAENYRMIKVFVDAGLPCRVTPDGPDRHVEISLSGDETFAAAVDERDRVADVASLAHVLRPSSVVVVGAGRQPGSIGHAVLRNLRDSGFTGRLTAVNPHAEEIAGVPCLPSIAELTDTPDLAVVCVPAESVPDTVEECGRAGVPAVVVISAGLSGTDLATRVLGSVRRHGMRLVGPNCVGVVNTDPAVRMDATFVRGSVPEGGIGVVTQSGGVGIALVELLRQLGLGVSTMVSTGDKYDVSGNDMLLWWRHDEATSAAVLYLESFGNPRKFSRLARGLARTRPVIAVRSAESEVAQRAAASHTAAAATPAVTRDALFEQAGVIAVDTVSEATDVLAACAWQPLPAGNRVAILSNAGGAGVLAADACVHHGLTVAPLARATRDALANLLPPQAGLGNPIDTTAGVDAATFAGCLEILLADDDIDIVLAAGVPTAVGDPVLAVPSIARRRRKTVLVARPGQLASVTGLGDDTDPAPATASFADPAPAAAALGRIATYARWRRRSDGTATFPPDIRLGEAHALVREFLATEPEGGWLAPDLTTRLLDMFGLPAVRSILAPDDEAAVAALRELSGPVAVKVVAAGVLHKARVGGVVLDVVSEEELLAAVAGFRDQFGTSVHGVLLQPMATPGRELIVGVDSDDTFGPLVVFGLGGTDTDLIADRAARLTPLSDADAAEMVHGLRSSAALFRGDHALPTGGLVDILARVGRLAETVPEITELDLNPLVVREDGCQVLDARVRLVPRAPADPFLRRLRA</sequence>
<feature type="domain" description="N-acetyltransferase" evidence="1">
    <location>
        <begin position="20"/>
        <end position="173"/>
    </location>
</feature>
<dbReference type="SUPFAM" id="SSF56059">
    <property type="entry name" value="Glutathione synthetase ATP-binding domain-like"/>
    <property type="match status" value="1"/>
</dbReference>
<organism evidence="2 3">
    <name type="scientific">Actinophytocola oryzae</name>
    <dbReference type="NCBI Taxonomy" id="502181"/>
    <lineage>
        <taxon>Bacteria</taxon>
        <taxon>Bacillati</taxon>
        <taxon>Actinomycetota</taxon>
        <taxon>Actinomycetes</taxon>
        <taxon>Pseudonocardiales</taxon>
        <taxon>Pseudonocardiaceae</taxon>
    </lineage>
</organism>
<dbReference type="Pfam" id="PF19045">
    <property type="entry name" value="Ligase_CoA_2"/>
    <property type="match status" value="1"/>
</dbReference>
<dbReference type="Gene3D" id="3.40.630.30">
    <property type="match status" value="1"/>
</dbReference>
<dbReference type="Proteomes" id="UP000294927">
    <property type="component" value="Unassembled WGS sequence"/>
</dbReference>
<dbReference type="Pfam" id="PF13607">
    <property type="entry name" value="Succ_CoA_lig"/>
    <property type="match status" value="1"/>
</dbReference>
<comment type="caution">
    <text evidence="2">The sequence shown here is derived from an EMBL/GenBank/DDBJ whole genome shotgun (WGS) entry which is preliminary data.</text>
</comment>
<accession>A0A4R7V436</accession>
<dbReference type="InterPro" id="IPR013815">
    <property type="entry name" value="ATP_grasp_subdomain_1"/>
</dbReference>
<keyword evidence="3" id="KW-1185">Reference proteome</keyword>
<dbReference type="InterPro" id="IPR000182">
    <property type="entry name" value="GNAT_dom"/>
</dbReference>
<dbReference type="InterPro" id="IPR016181">
    <property type="entry name" value="Acyl_CoA_acyltransferase"/>
</dbReference>
<dbReference type="PROSITE" id="PS51186">
    <property type="entry name" value="GNAT"/>
    <property type="match status" value="1"/>
</dbReference>
<dbReference type="EMBL" id="SOCP01000014">
    <property type="protein sequence ID" value="TDV44109.1"/>
    <property type="molecule type" value="Genomic_DNA"/>
</dbReference>
<dbReference type="GO" id="GO:0043758">
    <property type="term" value="F:acetate-CoA ligase (ADP-forming) activity"/>
    <property type="evidence" value="ECO:0007669"/>
    <property type="project" value="InterPro"/>
</dbReference>
<dbReference type="GO" id="GO:0005524">
    <property type="term" value="F:ATP binding"/>
    <property type="evidence" value="ECO:0007669"/>
    <property type="project" value="InterPro"/>
</dbReference>
<evidence type="ECO:0000259" key="1">
    <source>
        <dbReference type="PROSITE" id="PS51186"/>
    </source>
</evidence>
<dbReference type="PANTHER" id="PTHR42793">
    <property type="entry name" value="COA BINDING DOMAIN CONTAINING PROTEIN"/>
    <property type="match status" value="1"/>
</dbReference>
<dbReference type="InterPro" id="IPR043938">
    <property type="entry name" value="Ligase_CoA_dom"/>
</dbReference>
<dbReference type="OrthoDB" id="190266at2"/>
<dbReference type="InterPro" id="IPR016102">
    <property type="entry name" value="Succinyl-CoA_synth-like"/>
</dbReference>
<dbReference type="AlphaFoldDB" id="A0A4R7V436"/>
<gene>
    <name evidence="2" type="ORF">CLV71_11418</name>
</gene>
<dbReference type="SUPFAM" id="SSF55729">
    <property type="entry name" value="Acyl-CoA N-acyltransferases (Nat)"/>
    <property type="match status" value="1"/>
</dbReference>